<dbReference type="InterPro" id="IPR001537">
    <property type="entry name" value="SpoU_MeTrfase"/>
</dbReference>
<dbReference type="GO" id="GO:0032259">
    <property type="term" value="P:methylation"/>
    <property type="evidence" value="ECO:0007669"/>
    <property type="project" value="UniProtKB-KW"/>
</dbReference>
<dbReference type="Proteomes" id="UP000614216">
    <property type="component" value="Unassembled WGS sequence"/>
</dbReference>
<dbReference type="CDD" id="cd18103">
    <property type="entry name" value="SpoU-like_RlmB"/>
    <property type="match status" value="1"/>
</dbReference>
<keyword evidence="2" id="KW-0808">Transferase</keyword>
<name>A0A937FVR6_9BACT</name>
<organism evidence="4 5">
    <name type="scientific">Fulvivirga marina</name>
    <dbReference type="NCBI Taxonomy" id="2494733"/>
    <lineage>
        <taxon>Bacteria</taxon>
        <taxon>Pseudomonadati</taxon>
        <taxon>Bacteroidota</taxon>
        <taxon>Cytophagia</taxon>
        <taxon>Cytophagales</taxon>
        <taxon>Fulvivirgaceae</taxon>
        <taxon>Fulvivirga</taxon>
    </lineage>
</organism>
<dbReference type="RefSeq" id="WP_202856401.1">
    <property type="nucleotide sequence ID" value="NZ_JAEUGD010000042.1"/>
</dbReference>
<sequence>MKENQKDLIFGIRAIIESINSGKEIDKLFIQKGLHNDLMKELLKVARDHHVPMSQVPIEKLNRLTRKNHQGAIAFISAIRYASLDNIIDHVYQEGREPFFIILDRVTDVRNFGAIARTAECAGLDGIIIPSRGSAAINSDAMKTSAGALNYIPVCRVDNLKNTITFLKESGIQIMACTEKTDQSIYETNFNQPVAVLLGSEEDGISPEYLKMTDMRGRIPMNGKIDSLNVSVSAAIAIYEAIRQRG</sequence>
<evidence type="ECO:0000259" key="3">
    <source>
        <dbReference type="SMART" id="SM00967"/>
    </source>
</evidence>
<dbReference type="SUPFAM" id="SSF55315">
    <property type="entry name" value="L30e-like"/>
    <property type="match status" value="1"/>
</dbReference>
<dbReference type="InterPro" id="IPR029028">
    <property type="entry name" value="Alpha/beta_knot_MTases"/>
</dbReference>
<keyword evidence="5" id="KW-1185">Reference proteome</keyword>
<evidence type="ECO:0000256" key="1">
    <source>
        <dbReference type="ARBA" id="ARBA00022603"/>
    </source>
</evidence>
<proteinExistence type="predicted"/>
<dbReference type="GO" id="GO:0005829">
    <property type="term" value="C:cytosol"/>
    <property type="evidence" value="ECO:0007669"/>
    <property type="project" value="TreeGrafter"/>
</dbReference>
<keyword evidence="1" id="KW-0489">Methyltransferase</keyword>
<dbReference type="EMBL" id="JAEUGD010000042">
    <property type="protein sequence ID" value="MBL6446859.1"/>
    <property type="molecule type" value="Genomic_DNA"/>
</dbReference>
<dbReference type="Pfam" id="PF00588">
    <property type="entry name" value="SpoU_methylase"/>
    <property type="match status" value="1"/>
</dbReference>
<feature type="domain" description="RNA 2-O ribose methyltransferase substrate binding" evidence="3">
    <location>
        <begin position="8"/>
        <end position="82"/>
    </location>
</feature>
<dbReference type="Gene3D" id="3.40.1280.10">
    <property type="match status" value="1"/>
</dbReference>
<dbReference type="GO" id="GO:0006396">
    <property type="term" value="P:RNA processing"/>
    <property type="evidence" value="ECO:0007669"/>
    <property type="project" value="InterPro"/>
</dbReference>
<dbReference type="InterPro" id="IPR013123">
    <property type="entry name" value="SpoU_subst-bd"/>
</dbReference>
<dbReference type="Gene3D" id="3.30.1330.30">
    <property type="match status" value="1"/>
</dbReference>
<dbReference type="GO" id="GO:0003723">
    <property type="term" value="F:RNA binding"/>
    <property type="evidence" value="ECO:0007669"/>
    <property type="project" value="InterPro"/>
</dbReference>
<dbReference type="InterPro" id="IPR004441">
    <property type="entry name" value="rRNA_MeTrfase_TrmH"/>
</dbReference>
<dbReference type="PANTHER" id="PTHR46429">
    <property type="entry name" value="23S RRNA (GUANOSINE-2'-O-)-METHYLTRANSFERASE RLMB"/>
    <property type="match status" value="1"/>
</dbReference>
<dbReference type="SMART" id="SM00967">
    <property type="entry name" value="SpoU_sub_bind"/>
    <property type="match status" value="1"/>
</dbReference>
<dbReference type="Pfam" id="PF08032">
    <property type="entry name" value="SpoU_sub_bind"/>
    <property type="match status" value="1"/>
</dbReference>
<comment type="caution">
    <text evidence="4">The sequence shown here is derived from an EMBL/GenBank/DDBJ whole genome shotgun (WGS) entry which is preliminary data.</text>
</comment>
<dbReference type="InterPro" id="IPR029026">
    <property type="entry name" value="tRNA_m1G_MTases_N"/>
</dbReference>
<evidence type="ECO:0000313" key="5">
    <source>
        <dbReference type="Proteomes" id="UP000614216"/>
    </source>
</evidence>
<reference evidence="4" key="1">
    <citation type="submission" date="2021-01" db="EMBL/GenBank/DDBJ databases">
        <title>Fulvivirga kasyanovii gen. nov., sp nov., a novel member of the phylum Bacteroidetes isolated from seawater in a mussel farm.</title>
        <authorList>
            <person name="Zhao L.-H."/>
            <person name="Wang Z.-J."/>
        </authorList>
    </citation>
    <scope>NUCLEOTIDE SEQUENCE</scope>
    <source>
        <strain evidence="4">29W222</strain>
    </source>
</reference>
<dbReference type="SUPFAM" id="SSF75217">
    <property type="entry name" value="alpha/beta knot"/>
    <property type="match status" value="1"/>
</dbReference>
<dbReference type="AlphaFoldDB" id="A0A937FVR6"/>
<protein>
    <submittedName>
        <fullName evidence="4">23S rRNA (Guanosine(2251)-2'-O)-methyltransferase RlmB</fullName>
    </submittedName>
</protein>
<dbReference type="GO" id="GO:0008173">
    <property type="term" value="F:RNA methyltransferase activity"/>
    <property type="evidence" value="ECO:0007669"/>
    <property type="project" value="InterPro"/>
</dbReference>
<dbReference type="InterPro" id="IPR029064">
    <property type="entry name" value="Ribosomal_eL30-like_sf"/>
</dbReference>
<accession>A0A937FVR6</accession>
<evidence type="ECO:0000313" key="4">
    <source>
        <dbReference type="EMBL" id="MBL6446859.1"/>
    </source>
</evidence>
<evidence type="ECO:0000256" key="2">
    <source>
        <dbReference type="ARBA" id="ARBA00022679"/>
    </source>
</evidence>
<dbReference type="PANTHER" id="PTHR46429:SF1">
    <property type="entry name" value="23S RRNA (GUANOSINE-2'-O-)-METHYLTRANSFERASE RLMB"/>
    <property type="match status" value="1"/>
</dbReference>
<dbReference type="NCBIfam" id="TIGR00186">
    <property type="entry name" value="rRNA_methyl_3"/>
    <property type="match status" value="1"/>
</dbReference>
<gene>
    <name evidence="4" type="primary">rlmB</name>
    <name evidence="4" type="ORF">JMN32_11085</name>
</gene>